<sequence>MKLIKYIIASFISILLITSCSDFLDKEPDTELDIDMVFENKTKVEGWLAGVYSGIPNPGSEWLNSHGWEIFGDDLTPSKDWQQWEWKNIPKIFGQWTPNTTWDGGYWHRMPQFIRQAYIFINKVHPLPESDLSQKEVDLMKAECRFLAAYYYWLLASTYGPVPFQPDYITPTDFNLEDLMIGQTPFDEIVAYLDNEMLEASKQLPATYQDVGKYGRVTSIMCLTIRAKMLLFAASPLVNGNEWYVDHLNDKGEELFNTTYQQDKWVKAAEASKLLLDEAEKAGHKLFTVNNTDGTIDPFTSLESMWWTGYYEGNKEILFPYTKKDDYNNFKFYTNKIVTLEFNGGGGLGVYQGLVDAFFSENGLPINDSESGYVETGFSTEKEVRTTAWTGGTGKAGEITSAGTYNMYCKREPRFYTAVSYNGAWYPIANRKYDFFKSGKDNGGTHDAPQNGYLARKKVCPTDNPKTGSWKWRQPFLYRLAASYLDYSEAINEAYNTTDARLDALKYLNMIRERAGVRQYTFDAVSSTDPQYIRVNDNQEAVRNLIRMERRVELCAEGTRWDDIRRWKIAEDLPEMTGDCYGMNKSGATDGEFYKLTVFQTRVWDKKYYWFPIYISTMDNNQNLRQSPFWK</sequence>
<keyword evidence="9" id="KW-1185">Reference proteome</keyword>
<comment type="caution">
    <text evidence="8">The sequence shown here is derived from an EMBL/GenBank/DDBJ whole genome shotgun (WGS) entry which is preliminary data.</text>
</comment>
<feature type="domain" description="RagB/SusD" evidence="6">
    <location>
        <begin position="316"/>
        <end position="630"/>
    </location>
</feature>
<name>A0A840CGB8_9BACT</name>
<evidence type="ECO:0000313" key="9">
    <source>
        <dbReference type="Proteomes" id="UP000555103"/>
    </source>
</evidence>
<dbReference type="InterPro" id="IPR033985">
    <property type="entry name" value="SusD-like_N"/>
</dbReference>
<evidence type="ECO:0000256" key="1">
    <source>
        <dbReference type="ARBA" id="ARBA00004442"/>
    </source>
</evidence>
<evidence type="ECO:0000256" key="5">
    <source>
        <dbReference type="ARBA" id="ARBA00023237"/>
    </source>
</evidence>
<evidence type="ECO:0000313" key="8">
    <source>
        <dbReference type="EMBL" id="MBB4034261.1"/>
    </source>
</evidence>
<keyword evidence="3" id="KW-0732">Signal</keyword>
<keyword evidence="5" id="KW-0998">Cell outer membrane</keyword>
<dbReference type="Gene3D" id="1.25.40.390">
    <property type="match status" value="1"/>
</dbReference>
<dbReference type="Pfam" id="PF14322">
    <property type="entry name" value="SusD-like_3"/>
    <property type="match status" value="1"/>
</dbReference>
<dbReference type="AlphaFoldDB" id="A0A840CGB8"/>
<organism evidence="8 9">
    <name type="scientific">Dysgonomonas hofstadii</name>
    <dbReference type="NCBI Taxonomy" id="637886"/>
    <lineage>
        <taxon>Bacteria</taxon>
        <taxon>Pseudomonadati</taxon>
        <taxon>Bacteroidota</taxon>
        <taxon>Bacteroidia</taxon>
        <taxon>Bacteroidales</taxon>
        <taxon>Dysgonomonadaceae</taxon>
        <taxon>Dysgonomonas</taxon>
    </lineage>
</organism>
<evidence type="ECO:0000256" key="3">
    <source>
        <dbReference type="ARBA" id="ARBA00022729"/>
    </source>
</evidence>
<dbReference type="InterPro" id="IPR011990">
    <property type="entry name" value="TPR-like_helical_dom_sf"/>
</dbReference>
<comment type="subcellular location">
    <subcellularLocation>
        <location evidence="1">Cell outer membrane</location>
    </subcellularLocation>
</comment>
<evidence type="ECO:0000256" key="4">
    <source>
        <dbReference type="ARBA" id="ARBA00023136"/>
    </source>
</evidence>
<evidence type="ECO:0000259" key="6">
    <source>
        <dbReference type="Pfam" id="PF07980"/>
    </source>
</evidence>
<dbReference type="PROSITE" id="PS51257">
    <property type="entry name" value="PROKAR_LIPOPROTEIN"/>
    <property type="match status" value="1"/>
</dbReference>
<reference evidence="8 9" key="1">
    <citation type="submission" date="2020-08" db="EMBL/GenBank/DDBJ databases">
        <title>Genomic Encyclopedia of Type Strains, Phase IV (KMG-IV): sequencing the most valuable type-strain genomes for metagenomic binning, comparative biology and taxonomic classification.</title>
        <authorList>
            <person name="Goeker M."/>
        </authorList>
    </citation>
    <scope>NUCLEOTIDE SEQUENCE [LARGE SCALE GENOMIC DNA]</scope>
    <source>
        <strain evidence="8 9">DSM 104969</strain>
    </source>
</reference>
<gene>
    <name evidence="8" type="ORF">GGR21_000146</name>
</gene>
<evidence type="ECO:0000259" key="7">
    <source>
        <dbReference type="Pfam" id="PF14322"/>
    </source>
</evidence>
<accession>A0A840CGB8</accession>
<feature type="domain" description="SusD-like N-terminal" evidence="7">
    <location>
        <begin position="22"/>
        <end position="210"/>
    </location>
</feature>
<dbReference type="SUPFAM" id="SSF48452">
    <property type="entry name" value="TPR-like"/>
    <property type="match status" value="1"/>
</dbReference>
<dbReference type="RefSeq" id="WP_183305221.1">
    <property type="nucleotide sequence ID" value="NZ_JACIEP010000001.1"/>
</dbReference>
<protein>
    <recommendedName>
        <fullName evidence="10">Starch-binding associating with outer membrane</fullName>
    </recommendedName>
</protein>
<evidence type="ECO:0008006" key="10">
    <source>
        <dbReference type="Google" id="ProtNLM"/>
    </source>
</evidence>
<proteinExistence type="inferred from homology"/>
<dbReference type="EMBL" id="JACIEP010000001">
    <property type="protein sequence ID" value="MBB4034261.1"/>
    <property type="molecule type" value="Genomic_DNA"/>
</dbReference>
<evidence type="ECO:0000256" key="2">
    <source>
        <dbReference type="ARBA" id="ARBA00006275"/>
    </source>
</evidence>
<comment type="similarity">
    <text evidence="2">Belongs to the SusD family.</text>
</comment>
<dbReference type="Pfam" id="PF07980">
    <property type="entry name" value="SusD_RagB"/>
    <property type="match status" value="1"/>
</dbReference>
<dbReference type="Proteomes" id="UP000555103">
    <property type="component" value="Unassembled WGS sequence"/>
</dbReference>
<keyword evidence="4" id="KW-0472">Membrane</keyword>
<dbReference type="GO" id="GO:0009279">
    <property type="term" value="C:cell outer membrane"/>
    <property type="evidence" value="ECO:0007669"/>
    <property type="project" value="UniProtKB-SubCell"/>
</dbReference>
<dbReference type="InterPro" id="IPR012944">
    <property type="entry name" value="SusD_RagB_dom"/>
</dbReference>